<keyword evidence="2" id="KW-1185">Reference proteome</keyword>
<dbReference type="AlphaFoldDB" id="A0A6G0YYG8"/>
<sequence>MLTTILKKCEEQNLFPDPVVVHVDFERAVITAITHGCFYHLTQSTYRKVQELELQPQYRNDQNLIEFCGKMDGLAFLPDGDVKDGMEYLKNIVPEEAETLLNHFDTTYVNGKYRQVRNENNRIILRNCPPIFPPNLWNVHESTINDEERTNNSTEGWNNRFSKLVGQTHPTIWTIIAKIRLEVAADETKLAQIQLGVPQQKRKKTEYKKIQIQLKKLCEDYDNGIRDIENFLTTISYTIRYR</sequence>
<dbReference type="Proteomes" id="UP000478052">
    <property type="component" value="Unassembled WGS sequence"/>
</dbReference>
<evidence type="ECO:0008006" key="3">
    <source>
        <dbReference type="Google" id="ProtNLM"/>
    </source>
</evidence>
<comment type="caution">
    <text evidence="1">The sequence shown here is derived from an EMBL/GenBank/DDBJ whole genome shotgun (WGS) entry which is preliminary data.</text>
</comment>
<feature type="non-terminal residue" evidence="1">
    <location>
        <position position="242"/>
    </location>
</feature>
<evidence type="ECO:0000313" key="2">
    <source>
        <dbReference type="Proteomes" id="UP000478052"/>
    </source>
</evidence>
<evidence type="ECO:0000313" key="1">
    <source>
        <dbReference type="EMBL" id="KAF0762863.1"/>
    </source>
</evidence>
<gene>
    <name evidence="1" type="ORF">FWK35_00005797</name>
</gene>
<dbReference type="OrthoDB" id="6585512at2759"/>
<dbReference type="EMBL" id="VUJU01002025">
    <property type="protein sequence ID" value="KAF0762863.1"/>
    <property type="molecule type" value="Genomic_DNA"/>
</dbReference>
<reference evidence="1 2" key="1">
    <citation type="submission" date="2019-08" db="EMBL/GenBank/DDBJ databases">
        <title>Whole genome of Aphis craccivora.</title>
        <authorList>
            <person name="Voronova N.V."/>
            <person name="Shulinski R.S."/>
            <person name="Bandarenka Y.V."/>
            <person name="Zhorov D.G."/>
            <person name="Warner D."/>
        </authorList>
    </citation>
    <scope>NUCLEOTIDE SEQUENCE [LARGE SCALE GENOMIC DNA]</scope>
    <source>
        <strain evidence="1">180601</strain>
        <tissue evidence="1">Whole Body</tissue>
    </source>
</reference>
<name>A0A6G0YYG8_APHCR</name>
<accession>A0A6G0YYG8</accession>
<protein>
    <recommendedName>
        <fullName evidence="3">MULE domain-containing protein</fullName>
    </recommendedName>
</protein>
<proteinExistence type="predicted"/>
<organism evidence="1 2">
    <name type="scientific">Aphis craccivora</name>
    <name type="common">Cowpea aphid</name>
    <dbReference type="NCBI Taxonomy" id="307492"/>
    <lineage>
        <taxon>Eukaryota</taxon>
        <taxon>Metazoa</taxon>
        <taxon>Ecdysozoa</taxon>
        <taxon>Arthropoda</taxon>
        <taxon>Hexapoda</taxon>
        <taxon>Insecta</taxon>
        <taxon>Pterygota</taxon>
        <taxon>Neoptera</taxon>
        <taxon>Paraneoptera</taxon>
        <taxon>Hemiptera</taxon>
        <taxon>Sternorrhyncha</taxon>
        <taxon>Aphidomorpha</taxon>
        <taxon>Aphidoidea</taxon>
        <taxon>Aphididae</taxon>
        <taxon>Aphidini</taxon>
        <taxon>Aphis</taxon>
        <taxon>Aphis</taxon>
    </lineage>
</organism>